<organism evidence="15 16">
    <name type="scientific">Orchesella dallaii</name>
    <dbReference type="NCBI Taxonomy" id="48710"/>
    <lineage>
        <taxon>Eukaryota</taxon>
        <taxon>Metazoa</taxon>
        <taxon>Ecdysozoa</taxon>
        <taxon>Arthropoda</taxon>
        <taxon>Hexapoda</taxon>
        <taxon>Collembola</taxon>
        <taxon>Entomobryomorpha</taxon>
        <taxon>Entomobryoidea</taxon>
        <taxon>Orchesellidae</taxon>
        <taxon>Orchesellinae</taxon>
        <taxon>Orchesella</taxon>
    </lineage>
</organism>
<keyword evidence="16" id="KW-1185">Reference proteome</keyword>
<accession>A0ABP1Q242</accession>
<keyword evidence="12 14" id="KW-0472">Membrane</keyword>
<evidence type="ECO:0000256" key="1">
    <source>
        <dbReference type="ARBA" id="ARBA00001971"/>
    </source>
</evidence>
<evidence type="ECO:0000256" key="7">
    <source>
        <dbReference type="ARBA" id="ARBA00022824"/>
    </source>
</evidence>
<dbReference type="InterPro" id="IPR001128">
    <property type="entry name" value="Cyt_P450"/>
</dbReference>
<evidence type="ECO:0000256" key="2">
    <source>
        <dbReference type="ARBA" id="ARBA00004174"/>
    </source>
</evidence>
<keyword evidence="7" id="KW-0256">Endoplasmic reticulum</keyword>
<keyword evidence="8" id="KW-0492">Microsome</keyword>
<evidence type="ECO:0000256" key="11">
    <source>
        <dbReference type="ARBA" id="ARBA00023033"/>
    </source>
</evidence>
<evidence type="ECO:0000256" key="10">
    <source>
        <dbReference type="ARBA" id="ARBA00023004"/>
    </source>
</evidence>
<proteinExistence type="inferred from homology"/>
<keyword evidence="14" id="KW-1133">Transmembrane helix</keyword>
<protein>
    <recommendedName>
        <fullName evidence="17">Cytochrome P450 9e2</fullName>
    </recommendedName>
</protein>
<dbReference type="InterPro" id="IPR036396">
    <property type="entry name" value="Cyt_P450_sf"/>
</dbReference>
<dbReference type="InterPro" id="IPR017972">
    <property type="entry name" value="Cyt_P450_CS"/>
</dbReference>
<dbReference type="SUPFAM" id="SSF48264">
    <property type="entry name" value="Cytochrome P450"/>
    <property type="match status" value="1"/>
</dbReference>
<dbReference type="PRINTS" id="PR00385">
    <property type="entry name" value="P450"/>
</dbReference>
<dbReference type="InterPro" id="IPR050476">
    <property type="entry name" value="Insect_CytP450_Detox"/>
</dbReference>
<evidence type="ECO:0000256" key="12">
    <source>
        <dbReference type="ARBA" id="ARBA00023136"/>
    </source>
</evidence>
<keyword evidence="9 13" id="KW-0560">Oxidoreductase</keyword>
<comment type="similarity">
    <text evidence="4 13">Belongs to the cytochrome P450 family.</text>
</comment>
<evidence type="ECO:0000256" key="4">
    <source>
        <dbReference type="ARBA" id="ARBA00010617"/>
    </source>
</evidence>
<evidence type="ECO:0000256" key="3">
    <source>
        <dbReference type="ARBA" id="ARBA00004406"/>
    </source>
</evidence>
<feature type="transmembrane region" description="Helical" evidence="14">
    <location>
        <begin position="325"/>
        <end position="348"/>
    </location>
</feature>
<dbReference type="CDD" id="cd11056">
    <property type="entry name" value="CYP6-like"/>
    <property type="match status" value="1"/>
</dbReference>
<evidence type="ECO:0000256" key="13">
    <source>
        <dbReference type="RuleBase" id="RU000461"/>
    </source>
</evidence>
<keyword evidence="14" id="KW-0812">Transmembrane</keyword>
<keyword evidence="10 13" id="KW-0408">Iron</keyword>
<evidence type="ECO:0008006" key="17">
    <source>
        <dbReference type="Google" id="ProtNLM"/>
    </source>
</evidence>
<evidence type="ECO:0000256" key="9">
    <source>
        <dbReference type="ARBA" id="ARBA00023002"/>
    </source>
</evidence>
<evidence type="ECO:0000256" key="5">
    <source>
        <dbReference type="ARBA" id="ARBA00022617"/>
    </source>
</evidence>
<evidence type="ECO:0000313" key="15">
    <source>
        <dbReference type="EMBL" id="CAL8086082.1"/>
    </source>
</evidence>
<dbReference type="EMBL" id="CAXLJM020000019">
    <property type="protein sequence ID" value="CAL8086082.1"/>
    <property type="molecule type" value="Genomic_DNA"/>
</dbReference>
<dbReference type="PANTHER" id="PTHR24292:SF54">
    <property type="entry name" value="CYP9F3-RELATED"/>
    <property type="match status" value="1"/>
</dbReference>
<reference evidence="15 16" key="1">
    <citation type="submission" date="2024-08" db="EMBL/GenBank/DDBJ databases">
        <authorList>
            <person name="Cucini C."/>
            <person name="Frati F."/>
        </authorList>
    </citation>
    <scope>NUCLEOTIDE SEQUENCE [LARGE SCALE GENOMIC DNA]</scope>
</reference>
<dbReference type="InterPro" id="IPR002401">
    <property type="entry name" value="Cyt_P450_E_grp-I"/>
</dbReference>
<name>A0ABP1Q242_9HEXA</name>
<dbReference type="Pfam" id="PF00067">
    <property type="entry name" value="p450"/>
    <property type="match status" value="1"/>
</dbReference>
<comment type="cofactor">
    <cofactor evidence="1">
        <name>heme</name>
        <dbReference type="ChEBI" id="CHEBI:30413"/>
    </cofactor>
</comment>
<sequence>MWLVLVSTVVIGFIAYKLFFRNSKNIFKEHGIREIDTSKFMSILDILLARKGMPEVDNYVYKAMGSEKYCGIHELGTPVILIKDMELIKKILIKDFDHFVDRRKFFAEADEVLQKSLPMLEGEEWKGVRASVSPTFTTGKIRRMMEFFNSVGKEWVESLSEKAKANPSPDGSVTIDVIKVINQYTVDVIASAVFGFNAGTIKNPDSPFAKYAESLADFSKLKLVKMAIIFGLPKLNKILKLKMMDPEAIGFFERILDQGLKKRLSGETTKCNDFLQLLVEAHNGKLKGEGNDELGSFEKDAHIELKGGEKKKQWLTEQTMNSQSLIFFFAGFGTTSNALTFAAYALAVHQDVQDKLRKEVGKIMKPDGNLDYDDLSTLVYLNMVVCEVLRRFPAGARLERSCVKDYKDNDSGLFVPKGTVVFVPSNALHYDEQYYDNPDKFDPEHFSPEKKAQRNPYAYMPFGIGPRNCIGMRFALVETKAAIAHLVHNFRIQTTKKTPVPITGLWAGFGYTAPKGLELKLTPLNK</sequence>
<dbReference type="PRINTS" id="PR00463">
    <property type="entry name" value="EP450I"/>
</dbReference>
<keyword evidence="6 13" id="KW-0479">Metal-binding</keyword>
<dbReference type="PANTHER" id="PTHR24292">
    <property type="entry name" value="CYTOCHROME P450"/>
    <property type="match status" value="1"/>
</dbReference>
<dbReference type="PROSITE" id="PS00086">
    <property type="entry name" value="CYTOCHROME_P450"/>
    <property type="match status" value="1"/>
</dbReference>
<evidence type="ECO:0000256" key="6">
    <source>
        <dbReference type="ARBA" id="ARBA00022723"/>
    </source>
</evidence>
<dbReference type="Proteomes" id="UP001642540">
    <property type="component" value="Unassembled WGS sequence"/>
</dbReference>
<comment type="subcellular location">
    <subcellularLocation>
        <location evidence="3">Endoplasmic reticulum membrane</location>
        <topology evidence="3">Peripheral membrane protein</topology>
    </subcellularLocation>
    <subcellularLocation>
        <location evidence="2">Microsome membrane</location>
        <topology evidence="2">Peripheral membrane protein</topology>
    </subcellularLocation>
</comment>
<keyword evidence="5 13" id="KW-0349">Heme</keyword>
<evidence type="ECO:0000256" key="14">
    <source>
        <dbReference type="SAM" id="Phobius"/>
    </source>
</evidence>
<gene>
    <name evidence="15" type="ORF">ODALV1_LOCUS6327</name>
</gene>
<evidence type="ECO:0000256" key="8">
    <source>
        <dbReference type="ARBA" id="ARBA00022848"/>
    </source>
</evidence>
<evidence type="ECO:0000313" key="16">
    <source>
        <dbReference type="Proteomes" id="UP001642540"/>
    </source>
</evidence>
<dbReference type="Gene3D" id="1.10.630.10">
    <property type="entry name" value="Cytochrome P450"/>
    <property type="match status" value="1"/>
</dbReference>
<keyword evidence="11 13" id="KW-0503">Monooxygenase</keyword>
<comment type="caution">
    <text evidence="15">The sequence shown here is derived from an EMBL/GenBank/DDBJ whole genome shotgun (WGS) entry which is preliminary data.</text>
</comment>